<dbReference type="Gene3D" id="3.30.420.10">
    <property type="entry name" value="Ribonuclease H-like superfamily/Ribonuclease H"/>
    <property type="match status" value="1"/>
</dbReference>
<evidence type="ECO:0000313" key="18">
    <source>
        <dbReference type="EMBL" id="MBC8532460.1"/>
    </source>
</evidence>
<evidence type="ECO:0000256" key="2">
    <source>
        <dbReference type="ARBA" id="ARBA00001946"/>
    </source>
</evidence>
<dbReference type="SUPFAM" id="SSF53098">
    <property type="entry name" value="Ribonuclease H-like"/>
    <property type="match status" value="1"/>
</dbReference>
<dbReference type="GO" id="GO:0003723">
    <property type="term" value="F:RNA binding"/>
    <property type="evidence" value="ECO:0007669"/>
    <property type="project" value="UniProtKB-UniRule"/>
</dbReference>
<evidence type="ECO:0000256" key="10">
    <source>
        <dbReference type="ARBA" id="ARBA00022723"/>
    </source>
</evidence>
<dbReference type="Pfam" id="PF01351">
    <property type="entry name" value="RNase_HII"/>
    <property type="match status" value="1"/>
</dbReference>
<dbReference type="GO" id="GO:0004523">
    <property type="term" value="F:RNA-DNA hybrid ribonuclease activity"/>
    <property type="evidence" value="ECO:0007669"/>
    <property type="project" value="UniProtKB-UniRule"/>
</dbReference>
<dbReference type="HAMAP" id="MF_00052_B">
    <property type="entry name" value="RNase_HII_B"/>
    <property type="match status" value="1"/>
</dbReference>
<proteinExistence type="inferred from homology"/>
<keyword evidence="19" id="KW-1185">Reference proteome</keyword>
<dbReference type="GO" id="GO:0006298">
    <property type="term" value="P:mismatch repair"/>
    <property type="evidence" value="ECO:0007669"/>
    <property type="project" value="TreeGrafter"/>
</dbReference>
<dbReference type="FunFam" id="3.30.420.10:FF:000006">
    <property type="entry name" value="Ribonuclease HII"/>
    <property type="match status" value="1"/>
</dbReference>
<dbReference type="GO" id="GO:0043137">
    <property type="term" value="P:DNA replication, removal of RNA primer"/>
    <property type="evidence" value="ECO:0007669"/>
    <property type="project" value="TreeGrafter"/>
</dbReference>
<comment type="catalytic activity">
    <reaction evidence="1 14 15 16">
        <text>Endonucleolytic cleavage to 5'-phosphomonoester.</text>
        <dbReference type="EC" id="3.1.26.4"/>
    </reaction>
</comment>
<dbReference type="CDD" id="cd07182">
    <property type="entry name" value="RNase_HII_bacteria_HII_like"/>
    <property type="match status" value="1"/>
</dbReference>
<feature type="binding site" evidence="14 15">
    <location>
        <position position="115"/>
    </location>
    <ligand>
        <name>a divalent metal cation</name>
        <dbReference type="ChEBI" id="CHEBI:60240"/>
    </ligand>
</feature>
<comment type="cofactor">
    <cofactor evidence="2">
        <name>Mg(2+)</name>
        <dbReference type="ChEBI" id="CHEBI:18420"/>
    </cofactor>
</comment>
<keyword evidence="9 14" id="KW-0540">Nuclease</keyword>
<evidence type="ECO:0000256" key="15">
    <source>
        <dbReference type="PROSITE-ProRule" id="PRU01319"/>
    </source>
</evidence>
<dbReference type="InterPro" id="IPR024567">
    <property type="entry name" value="RNase_HII/HIII_dom"/>
</dbReference>
<dbReference type="NCBIfam" id="NF000595">
    <property type="entry name" value="PRK00015.1-3"/>
    <property type="match status" value="1"/>
</dbReference>
<dbReference type="NCBIfam" id="NF000594">
    <property type="entry name" value="PRK00015.1-1"/>
    <property type="match status" value="1"/>
</dbReference>
<evidence type="ECO:0000256" key="9">
    <source>
        <dbReference type="ARBA" id="ARBA00022722"/>
    </source>
</evidence>
<dbReference type="InterPro" id="IPR022898">
    <property type="entry name" value="RNase_HII"/>
</dbReference>
<dbReference type="NCBIfam" id="NF000596">
    <property type="entry name" value="PRK00015.1-4"/>
    <property type="match status" value="1"/>
</dbReference>
<feature type="binding site" evidence="14 15">
    <location>
        <position position="24"/>
    </location>
    <ligand>
        <name>a divalent metal cation</name>
        <dbReference type="ChEBI" id="CHEBI:60240"/>
    </ligand>
</feature>
<keyword evidence="13 14" id="KW-0464">Manganese</keyword>
<evidence type="ECO:0000256" key="6">
    <source>
        <dbReference type="ARBA" id="ARBA00012180"/>
    </source>
</evidence>
<dbReference type="PANTHER" id="PTHR10954:SF18">
    <property type="entry name" value="RIBONUCLEASE HII"/>
    <property type="match status" value="1"/>
</dbReference>
<dbReference type="EC" id="3.1.26.4" evidence="6 14"/>
<comment type="cofactor">
    <cofactor evidence="14 15">
        <name>Mn(2+)</name>
        <dbReference type="ChEBI" id="CHEBI:29035"/>
    </cofactor>
    <cofactor evidence="14 15">
        <name>Mg(2+)</name>
        <dbReference type="ChEBI" id="CHEBI:18420"/>
    </cofactor>
    <text evidence="14 15">Manganese or magnesium. Binds 1 divalent metal ion per monomer in the absence of substrate. May bind a second metal ion after substrate binding.</text>
</comment>
<dbReference type="InterPro" id="IPR036397">
    <property type="entry name" value="RNaseH_sf"/>
</dbReference>
<keyword evidence="11 14" id="KW-0255">Endonuclease</keyword>
<evidence type="ECO:0000256" key="11">
    <source>
        <dbReference type="ARBA" id="ARBA00022759"/>
    </source>
</evidence>
<evidence type="ECO:0000256" key="16">
    <source>
        <dbReference type="RuleBase" id="RU003515"/>
    </source>
</evidence>
<dbReference type="PANTHER" id="PTHR10954">
    <property type="entry name" value="RIBONUCLEASE H2 SUBUNIT A"/>
    <property type="match status" value="1"/>
</dbReference>
<keyword evidence="12 14" id="KW-0378">Hydrolase</keyword>
<evidence type="ECO:0000256" key="5">
    <source>
        <dbReference type="ARBA" id="ARBA00007383"/>
    </source>
</evidence>
<feature type="domain" description="RNase H type-2" evidence="17">
    <location>
        <begin position="17"/>
        <end position="203"/>
    </location>
</feature>
<evidence type="ECO:0000256" key="3">
    <source>
        <dbReference type="ARBA" id="ARBA00004065"/>
    </source>
</evidence>
<name>A0A926HR59_9FIRM</name>
<comment type="caution">
    <text evidence="18">The sequence shown here is derived from an EMBL/GenBank/DDBJ whole genome shotgun (WGS) entry which is preliminary data.</text>
</comment>
<organism evidence="18 19">
    <name type="scientific">Yeguia hominis</name>
    <dbReference type="NCBI Taxonomy" id="2763662"/>
    <lineage>
        <taxon>Bacteria</taxon>
        <taxon>Bacillati</taxon>
        <taxon>Bacillota</taxon>
        <taxon>Clostridia</taxon>
        <taxon>Eubacteriales</taxon>
        <taxon>Yeguiaceae</taxon>
        <taxon>Yeguia</taxon>
    </lineage>
</organism>
<evidence type="ECO:0000313" key="19">
    <source>
        <dbReference type="Proteomes" id="UP000651482"/>
    </source>
</evidence>
<reference evidence="18" key="1">
    <citation type="submission" date="2020-08" db="EMBL/GenBank/DDBJ databases">
        <title>Genome public.</title>
        <authorList>
            <person name="Liu C."/>
            <person name="Sun Q."/>
        </authorList>
    </citation>
    <scope>NUCLEOTIDE SEQUENCE</scope>
    <source>
        <strain evidence="18">NSJ-40</strain>
    </source>
</reference>
<keyword evidence="8 14" id="KW-0963">Cytoplasm</keyword>
<comment type="function">
    <text evidence="3 14 16">Endonuclease that specifically degrades the RNA of RNA-DNA hybrids.</text>
</comment>
<comment type="subcellular location">
    <subcellularLocation>
        <location evidence="4 14">Cytoplasm</location>
    </subcellularLocation>
</comment>
<dbReference type="AlphaFoldDB" id="A0A926HR59"/>
<accession>A0A926HR59</accession>
<keyword evidence="10 14" id="KW-0479">Metal-binding</keyword>
<dbReference type="InterPro" id="IPR001352">
    <property type="entry name" value="RNase_HII/HIII"/>
</dbReference>
<gene>
    <name evidence="14" type="primary">rnhB</name>
    <name evidence="18" type="ORF">IAG03_00285</name>
</gene>
<dbReference type="InterPro" id="IPR012337">
    <property type="entry name" value="RNaseH-like_sf"/>
</dbReference>
<dbReference type="GO" id="GO:0005737">
    <property type="term" value="C:cytoplasm"/>
    <property type="evidence" value="ECO:0007669"/>
    <property type="project" value="UniProtKB-SubCell"/>
</dbReference>
<evidence type="ECO:0000256" key="7">
    <source>
        <dbReference type="ARBA" id="ARBA00019179"/>
    </source>
</evidence>
<dbReference type="PROSITE" id="PS51975">
    <property type="entry name" value="RNASE_H_2"/>
    <property type="match status" value="1"/>
</dbReference>
<evidence type="ECO:0000256" key="14">
    <source>
        <dbReference type="HAMAP-Rule" id="MF_00052"/>
    </source>
</evidence>
<evidence type="ECO:0000256" key="4">
    <source>
        <dbReference type="ARBA" id="ARBA00004496"/>
    </source>
</evidence>
<dbReference type="EMBL" id="JACRSN010000001">
    <property type="protein sequence ID" value="MBC8532460.1"/>
    <property type="molecule type" value="Genomic_DNA"/>
</dbReference>
<evidence type="ECO:0000256" key="8">
    <source>
        <dbReference type="ARBA" id="ARBA00022490"/>
    </source>
</evidence>
<evidence type="ECO:0000259" key="17">
    <source>
        <dbReference type="PROSITE" id="PS51975"/>
    </source>
</evidence>
<evidence type="ECO:0000256" key="1">
    <source>
        <dbReference type="ARBA" id="ARBA00000077"/>
    </source>
</evidence>
<protein>
    <recommendedName>
        <fullName evidence="7 14">Ribonuclease HII</fullName>
        <shortName evidence="14">RNase HII</shortName>
        <ecNumber evidence="6 14">3.1.26.4</ecNumber>
    </recommendedName>
</protein>
<evidence type="ECO:0000256" key="13">
    <source>
        <dbReference type="ARBA" id="ARBA00023211"/>
    </source>
</evidence>
<evidence type="ECO:0000256" key="12">
    <source>
        <dbReference type="ARBA" id="ARBA00022801"/>
    </source>
</evidence>
<feature type="binding site" evidence="14 15">
    <location>
        <position position="23"/>
    </location>
    <ligand>
        <name>a divalent metal cation</name>
        <dbReference type="ChEBI" id="CHEBI:60240"/>
    </ligand>
</feature>
<dbReference type="GO" id="GO:0030145">
    <property type="term" value="F:manganese ion binding"/>
    <property type="evidence" value="ECO:0007669"/>
    <property type="project" value="UniProtKB-UniRule"/>
</dbReference>
<dbReference type="Proteomes" id="UP000651482">
    <property type="component" value="Unassembled WGS sequence"/>
</dbReference>
<sequence>MMDWYCYEHLAAEKGYSRICGIDEAGRGPLAGPVFAAAVILPPGAEIEGLNDSKKLSAKKREALFDVITQTAVSYGIGFASETEIDQINILQATFLAMSRAVEALSKPADYALIDGNRMPPLAIPGETIVKGDALSASIAAASILAKVSRDRVMEEIDRIYPEYQFAKHKGYGTALHRALLLQYGASPVHRKTFLKNILGRTE</sequence>
<dbReference type="GO" id="GO:0032299">
    <property type="term" value="C:ribonuclease H2 complex"/>
    <property type="evidence" value="ECO:0007669"/>
    <property type="project" value="TreeGrafter"/>
</dbReference>
<dbReference type="RefSeq" id="WP_249317643.1">
    <property type="nucleotide sequence ID" value="NZ_JACRSN010000001.1"/>
</dbReference>
<comment type="similarity">
    <text evidence="5 14 16">Belongs to the RNase HII family.</text>
</comment>